<evidence type="ECO:0000313" key="4">
    <source>
        <dbReference type="Proteomes" id="UP001152533"/>
    </source>
</evidence>
<dbReference type="Pfam" id="PF20516">
    <property type="entry name" value="PDDEXK_12"/>
    <property type="match status" value="1"/>
</dbReference>
<accession>A0A9W4WDC2</accession>
<keyword evidence="4" id="KW-1185">Reference proteome</keyword>
<comment type="caution">
    <text evidence="3">The sequence shown here is derived from an EMBL/GenBank/DDBJ whole genome shotgun (WGS) entry which is preliminary data.</text>
</comment>
<evidence type="ECO:0000256" key="1">
    <source>
        <dbReference type="SAM" id="MobiDB-lite"/>
    </source>
</evidence>
<organism evidence="3 4">
    <name type="scientific">Colletotrichum noveboracense</name>
    <dbReference type="NCBI Taxonomy" id="2664923"/>
    <lineage>
        <taxon>Eukaryota</taxon>
        <taxon>Fungi</taxon>
        <taxon>Dikarya</taxon>
        <taxon>Ascomycota</taxon>
        <taxon>Pezizomycotina</taxon>
        <taxon>Sordariomycetes</taxon>
        <taxon>Hypocreomycetidae</taxon>
        <taxon>Glomerellales</taxon>
        <taxon>Glomerellaceae</taxon>
        <taxon>Colletotrichum</taxon>
        <taxon>Colletotrichum gloeosporioides species complex</taxon>
    </lineage>
</organism>
<dbReference type="InterPro" id="IPR046797">
    <property type="entry name" value="PDDEXK_12"/>
</dbReference>
<reference evidence="3" key="1">
    <citation type="submission" date="2022-08" db="EMBL/GenBank/DDBJ databases">
        <authorList>
            <person name="Giroux E."/>
            <person name="Giroux E."/>
        </authorList>
    </citation>
    <scope>NUCLEOTIDE SEQUENCE</scope>
    <source>
        <strain evidence="3">H1091258</strain>
    </source>
</reference>
<feature type="compositionally biased region" description="Low complexity" evidence="1">
    <location>
        <begin position="124"/>
        <end position="154"/>
    </location>
</feature>
<feature type="region of interest" description="Disordered" evidence="1">
    <location>
        <begin position="50"/>
        <end position="155"/>
    </location>
</feature>
<feature type="domain" description="PD-(D/E)XK nuclease-like" evidence="2">
    <location>
        <begin position="228"/>
        <end position="466"/>
    </location>
</feature>
<dbReference type="Proteomes" id="UP001152533">
    <property type="component" value="Unassembled WGS sequence"/>
</dbReference>
<protein>
    <recommendedName>
        <fullName evidence="2">PD-(D/E)XK nuclease-like domain-containing protein</fullName>
    </recommendedName>
</protein>
<sequence length="481" mass="53236">MSETLRNRSAVDITRWLCGIPDVPTLGLSSALATDFPSIAHQKRKPLWDLEIPQHERGRPAKRLRRTPIQAPSPPESLMDPLMNTDSHETHELGTVSHDAFPATPLPKKRRLDPNATPRAPVLSSDSASQAASLASTPSASSASTYSTASRTSSPVKQMANLEISNPFGIHFGTFDTGSLPTTLLAMRQQLHMFTSINKSIIPTRERALASNLATNSLVPLTDLSYYEDQEPLRYGPLPTVQQVLGIQANSQRCDHAAEVVWNTEVHHQVLRVALRHNVDRMESGMVNFSSCTSATIHKHLFDRGQRVYSKMVDFCLYLDSDVIGRTDPAALAAIQALRSRSKSKAVNHTDYHILRNHPIAFSIESKTQDGSMAAAALQVGTWQAAHWKFLQKLLAARGLDVGTLDFLPGLIVQGPEWYFVATTNVDGAKTLWTKQFIGSTMTAIGTYQVIRAIQTLAAWCVNEYWAWFRVYVLELDKETG</sequence>
<gene>
    <name evidence="3" type="ORF">CGXH109_LOCUS41780</name>
</gene>
<proteinExistence type="predicted"/>
<feature type="compositionally biased region" description="Basic and acidic residues" evidence="1">
    <location>
        <begin position="50"/>
        <end position="59"/>
    </location>
</feature>
<name>A0A9W4WDC2_9PEZI</name>
<evidence type="ECO:0000259" key="2">
    <source>
        <dbReference type="Pfam" id="PF20516"/>
    </source>
</evidence>
<evidence type="ECO:0000313" key="3">
    <source>
        <dbReference type="EMBL" id="CAI0645060.1"/>
    </source>
</evidence>
<dbReference type="AlphaFoldDB" id="A0A9W4WDC2"/>
<dbReference type="EMBL" id="CAMGZC010000212">
    <property type="protein sequence ID" value="CAI0645060.1"/>
    <property type="molecule type" value="Genomic_DNA"/>
</dbReference>